<feature type="coiled-coil region" evidence="7">
    <location>
        <begin position="1130"/>
        <end position="1226"/>
    </location>
</feature>
<evidence type="ECO:0000256" key="5">
    <source>
        <dbReference type="ARBA" id="ARBA00023054"/>
    </source>
</evidence>
<gene>
    <name evidence="12" type="primary">LOC103715737</name>
</gene>
<feature type="compositionally biased region" description="Basic and acidic residues" evidence="8">
    <location>
        <begin position="724"/>
        <end position="744"/>
    </location>
</feature>
<protein>
    <submittedName>
        <fullName evidence="12">Protein OBERON 4-like isoform X1</fullName>
    </submittedName>
</protein>
<dbReference type="GeneID" id="103715737"/>
<evidence type="ECO:0000256" key="8">
    <source>
        <dbReference type="SAM" id="MobiDB-lite"/>
    </source>
</evidence>
<dbReference type="PANTHER" id="PTHR21736:SF20">
    <property type="entry name" value="PROTEIN OBERON 4"/>
    <property type="match status" value="1"/>
</dbReference>
<feature type="compositionally biased region" description="Acidic residues" evidence="8">
    <location>
        <begin position="225"/>
        <end position="241"/>
    </location>
</feature>
<feature type="compositionally biased region" description="Basic and acidic residues" evidence="8">
    <location>
        <begin position="245"/>
        <end position="266"/>
    </location>
</feature>
<keyword evidence="2" id="KW-0479">Metal-binding</keyword>
<evidence type="ECO:0000256" key="1">
    <source>
        <dbReference type="ARBA" id="ARBA00004123"/>
    </source>
</evidence>
<feature type="domain" description="Oberon coiled-coil region" evidence="10">
    <location>
        <begin position="1096"/>
        <end position="1217"/>
    </location>
</feature>
<dbReference type="InterPro" id="IPR032881">
    <property type="entry name" value="Oberon-like_PHD"/>
</dbReference>
<feature type="region of interest" description="Disordered" evidence="8">
    <location>
        <begin position="1"/>
        <end position="32"/>
    </location>
</feature>
<evidence type="ECO:0000256" key="3">
    <source>
        <dbReference type="ARBA" id="ARBA00022771"/>
    </source>
</evidence>
<feature type="compositionally biased region" description="Basic and acidic residues" evidence="8">
    <location>
        <begin position="153"/>
        <end position="170"/>
    </location>
</feature>
<evidence type="ECO:0000256" key="4">
    <source>
        <dbReference type="ARBA" id="ARBA00022833"/>
    </source>
</evidence>
<evidence type="ECO:0000259" key="9">
    <source>
        <dbReference type="Pfam" id="PF07227"/>
    </source>
</evidence>
<dbReference type="CDD" id="cd15612">
    <property type="entry name" value="PHD_OBE1_like"/>
    <property type="match status" value="1"/>
</dbReference>
<keyword evidence="5 7" id="KW-0175">Coiled coil</keyword>
<feature type="compositionally biased region" description="Basic and acidic residues" evidence="8">
    <location>
        <begin position="326"/>
        <end position="365"/>
    </location>
</feature>
<dbReference type="RefSeq" id="XP_008801696.2">
    <property type="nucleotide sequence ID" value="XM_008803474.4"/>
</dbReference>
<evidence type="ECO:0000313" key="12">
    <source>
        <dbReference type="RefSeq" id="XP_008801696.2"/>
    </source>
</evidence>
<dbReference type="PRINTS" id="PR01544">
    <property type="entry name" value="ARATH130DUF"/>
</dbReference>
<keyword evidence="11" id="KW-1185">Reference proteome</keyword>
<feature type="region of interest" description="Disordered" evidence="8">
    <location>
        <begin position="321"/>
        <end position="431"/>
    </location>
</feature>
<feature type="compositionally biased region" description="Basic and acidic residues" evidence="8">
    <location>
        <begin position="16"/>
        <end position="32"/>
    </location>
</feature>
<feature type="compositionally biased region" description="Low complexity" evidence="8">
    <location>
        <begin position="1041"/>
        <end position="1051"/>
    </location>
</feature>
<dbReference type="InterPro" id="IPR047578">
    <property type="entry name" value="OBE1-like_PHD"/>
</dbReference>
<evidence type="ECO:0000259" key="10">
    <source>
        <dbReference type="Pfam" id="PF16312"/>
    </source>
</evidence>
<dbReference type="GO" id="GO:0010071">
    <property type="term" value="P:root meristem specification"/>
    <property type="evidence" value="ECO:0007669"/>
    <property type="project" value="TreeGrafter"/>
</dbReference>
<evidence type="ECO:0000256" key="6">
    <source>
        <dbReference type="ARBA" id="ARBA00023242"/>
    </source>
</evidence>
<dbReference type="GO" id="GO:0010468">
    <property type="term" value="P:regulation of gene expression"/>
    <property type="evidence" value="ECO:0007669"/>
    <property type="project" value="TreeGrafter"/>
</dbReference>
<dbReference type="KEGG" id="pda:103715737"/>
<sequence length="1229" mass="137289">MKRLRSYGEDADEDVGEKGVFKDWPRRDQDAERLSSHRRFYYKTDSLRRGSSSSMYDRSLDDDRESSRSLRKRLDHEGDGFERRKGFDRYRDACDRPMQVSSSPRGLYGASDRLYRSESFSGLRREFPKGFRSERDRSRREGSSGSSWRRTISGKERENEAAAHEERRSPAMDSDSVGKGGSHATSSEDRRGKTRSRETSSSEQSRKNEITKAEKPCRDSCSSSEMEEGELEPDPDPETDPVAEPSHHTKMPERTESENCKDREAECTGIPEISSEKKEMIASESKLESDGASDSGGKEERKATDVAMDEVNVGEAMDEVNAAEQAVDHHHDSVEEFEEKKREEGEGEGKDDNVDGHKVEGKSCGEEQGVPQEESISLPSQGLEMKGCDEEQVGEAEGKGTVSSVCPHPENKTEEDRGENQAVEAETEGRKKKETTINLEVVQKEGRDIDLEAEPERAVGLFDSSKEFVGESNQEEVTLELMSDKVKEDYKDKGKSLAISVSSQANSINIDDAMEGPSGRGFELVFHSDVSQREKAHSGGVVIGKHKDEKLKMEPLDLSLSLPGVLSDHTMKQPKPKPDSPSHGKSIQSLPSSFWANSDGFTTSISVTSSQPFVHNPSCSLTQNSMDNYEQSVGSHPIFQGVDQVCNGTTWHAQVSNGTTWHAQVSNETKQKGGAAPLFQRILLNGHASQNSLNSLNRQHQLKSDGLSRQPSLPRQLSPTQSHGSHDTRSEHSKDKRVLTRERSSSSLFKSEQQDGELLALNGSGVIESIVSKIVAEPLHLMGRMLQGMTVHSIAYLKETICEMIASADKSGQIHAFQEALKRRSDMTMETLSKCPRVLLEILVAIKTGLPDFIQRANNISSSDFVEIFLNMKCCNLACQSILPVDDCDCKVCLQKNGFCSACMCLVCSKFDNAANTCSWVGCDICLHWCHTECGLRDSHIRNGRSSTGAQEMTEMQFHCLACGHRSEMFGFVKEVFKTCAKDWKVETLAKELQYVKRIFTTSNDVRGKKLHDVAEQMLMRLEDKANHSKVINYVMSFLSDSESNGSSSPSIFPPKGSSRNDAEGSNGIAGSSKEKTRLPSVPSEKIPHLETAGLLSVVDHERVGQQTRDAELQKNHEKKPVTDELESVVKFKQAEAKMYQERADDARREAENLKRIAIAKNVKIEEDYASRIAKLRLVEAEERRRQKLKELQVIERAHLEYFNMKMRMEADIKDLLLKMEAAKRNFNA</sequence>
<feature type="domain" description="Oberon-like PHD finger" evidence="9">
    <location>
        <begin position="874"/>
        <end position="997"/>
    </location>
</feature>
<reference evidence="12" key="2">
    <citation type="submission" date="2025-08" db="UniProtKB">
        <authorList>
            <consortium name="RefSeq"/>
        </authorList>
    </citation>
    <scope>IDENTIFICATION</scope>
    <source>
        <tissue evidence="12">Young leaves</tissue>
    </source>
</reference>
<evidence type="ECO:0000256" key="2">
    <source>
        <dbReference type="ARBA" id="ARBA00022723"/>
    </source>
</evidence>
<feature type="compositionally biased region" description="Basic and acidic residues" evidence="8">
    <location>
        <begin position="125"/>
        <end position="142"/>
    </location>
</feature>
<keyword evidence="3" id="KW-0863">Zinc-finger</keyword>
<dbReference type="InterPro" id="IPR004082">
    <property type="entry name" value="OBERON"/>
</dbReference>
<dbReference type="InterPro" id="IPR032535">
    <property type="entry name" value="Oberon_CC"/>
</dbReference>
<dbReference type="PANTHER" id="PTHR21736">
    <property type="entry name" value="VERNALIZATION-INSENSITIVE PROTEIN 3"/>
    <property type="match status" value="1"/>
</dbReference>
<feature type="region of interest" description="Disordered" evidence="8">
    <location>
        <begin position="125"/>
        <end position="305"/>
    </location>
</feature>
<dbReference type="GO" id="GO:0010492">
    <property type="term" value="P:maintenance of shoot apical meristem identity"/>
    <property type="evidence" value="ECO:0007669"/>
    <property type="project" value="TreeGrafter"/>
</dbReference>
<dbReference type="Pfam" id="PF07227">
    <property type="entry name" value="PHD_Oberon"/>
    <property type="match status" value="1"/>
</dbReference>
<feature type="compositionally biased region" description="Basic and acidic residues" evidence="8">
    <location>
        <begin position="186"/>
        <end position="218"/>
    </location>
</feature>
<feature type="region of interest" description="Disordered" evidence="8">
    <location>
        <begin position="1041"/>
        <end position="1093"/>
    </location>
</feature>
<keyword evidence="6" id="KW-0539">Nucleus</keyword>
<feature type="compositionally biased region" description="Polar residues" evidence="8">
    <location>
        <begin position="707"/>
        <end position="723"/>
    </location>
</feature>
<feature type="compositionally biased region" description="Basic and acidic residues" evidence="8">
    <location>
        <begin position="274"/>
        <end position="289"/>
    </location>
</feature>
<dbReference type="GO" id="GO:0005634">
    <property type="term" value="C:nucleus"/>
    <property type="evidence" value="ECO:0007669"/>
    <property type="project" value="UniProtKB-SubCell"/>
</dbReference>
<feature type="region of interest" description="Disordered" evidence="8">
    <location>
        <begin position="698"/>
        <end position="750"/>
    </location>
</feature>
<dbReference type="Proteomes" id="UP000228380">
    <property type="component" value="Chromosome 6"/>
</dbReference>
<proteinExistence type="predicted"/>
<dbReference type="Pfam" id="PF16312">
    <property type="entry name" value="Oberon_cc"/>
    <property type="match status" value="1"/>
</dbReference>
<dbReference type="OrthoDB" id="784473at2759"/>
<feature type="compositionally biased region" description="Basic and acidic residues" evidence="8">
    <location>
        <begin position="58"/>
        <end position="88"/>
    </location>
</feature>
<comment type="subcellular location">
    <subcellularLocation>
        <location evidence="1">Nucleus</location>
    </subcellularLocation>
</comment>
<feature type="region of interest" description="Disordered" evidence="8">
    <location>
        <begin position="566"/>
        <end position="589"/>
    </location>
</feature>
<evidence type="ECO:0000256" key="7">
    <source>
        <dbReference type="SAM" id="Coils"/>
    </source>
</evidence>
<feature type="region of interest" description="Disordered" evidence="8">
    <location>
        <begin position="46"/>
        <end position="88"/>
    </location>
</feature>
<evidence type="ECO:0000313" key="11">
    <source>
        <dbReference type="Proteomes" id="UP000228380"/>
    </source>
</evidence>
<feature type="compositionally biased region" description="Basic and acidic residues" evidence="8">
    <location>
        <begin position="409"/>
        <end position="419"/>
    </location>
</feature>
<dbReference type="GO" id="GO:0010078">
    <property type="term" value="P:maintenance of root meristem identity"/>
    <property type="evidence" value="ECO:0007669"/>
    <property type="project" value="TreeGrafter"/>
</dbReference>
<keyword evidence="4" id="KW-0862">Zinc</keyword>
<dbReference type="AlphaFoldDB" id="A0A8B7CLL1"/>
<name>A0A8B7CLL1_PHODC</name>
<reference evidence="11" key="1">
    <citation type="journal article" date="2019" name="Nat. Commun.">
        <title>Genome-wide association mapping of date palm fruit traits.</title>
        <authorList>
            <person name="Hazzouri K.M."/>
            <person name="Gros-Balthazard M."/>
            <person name="Flowers J.M."/>
            <person name="Copetti D."/>
            <person name="Lemansour A."/>
            <person name="Lebrun M."/>
            <person name="Masmoudi K."/>
            <person name="Ferrand S."/>
            <person name="Dhar M.I."/>
            <person name="Fresquez Z.A."/>
            <person name="Rosas U."/>
            <person name="Zhang J."/>
            <person name="Talag J."/>
            <person name="Lee S."/>
            <person name="Kudrna D."/>
            <person name="Powell R.F."/>
            <person name="Leitch I.J."/>
            <person name="Krueger R.R."/>
            <person name="Wing R.A."/>
            <person name="Amiri K.M.A."/>
            <person name="Purugganan M.D."/>
        </authorList>
    </citation>
    <scope>NUCLEOTIDE SEQUENCE [LARGE SCALE GENOMIC DNA]</scope>
    <source>
        <strain evidence="11">cv. Khalas</strain>
    </source>
</reference>
<accession>A0A8B7CLL1</accession>
<dbReference type="GO" id="GO:0008270">
    <property type="term" value="F:zinc ion binding"/>
    <property type="evidence" value="ECO:0007669"/>
    <property type="project" value="UniProtKB-KW"/>
</dbReference>
<organism evidence="11 12">
    <name type="scientific">Phoenix dactylifera</name>
    <name type="common">Date palm</name>
    <dbReference type="NCBI Taxonomy" id="42345"/>
    <lineage>
        <taxon>Eukaryota</taxon>
        <taxon>Viridiplantae</taxon>
        <taxon>Streptophyta</taxon>
        <taxon>Embryophyta</taxon>
        <taxon>Tracheophyta</taxon>
        <taxon>Spermatophyta</taxon>
        <taxon>Magnoliopsida</taxon>
        <taxon>Liliopsida</taxon>
        <taxon>Arecaceae</taxon>
        <taxon>Coryphoideae</taxon>
        <taxon>Phoeniceae</taxon>
        <taxon>Phoenix</taxon>
    </lineage>
</organism>